<gene>
    <name evidence="1" type="ORF">P4706_29100</name>
</gene>
<keyword evidence="2" id="KW-1185">Reference proteome</keyword>
<proteinExistence type="predicted"/>
<comment type="caution">
    <text evidence="1">The sequence shown here is derived from an EMBL/GenBank/DDBJ whole genome shotgun (WGS) entry which is preliminary data.</text>
</comment>
<reference evidence="1 2" key="1">
    <citation type="submission" date="2023-03" db="EMBL/GenBank/DDBJ databases">
        <title>Bacillus Genome Sequencing.</title>
        <authorList>
            <person name="Dunlap C."/>
        </authorList>
    </citation>
    <scope>NUCLEOTIDE SEQUENCE [LARGE SCALE GENOMIC DNA]</scope>
    <source>
        <strain evidence="1 2">B-41290</strain>
    </source>
</reference>
<evidence type="ECO:0000313" key="1">
    <source>
        <dbReference type="EMBL" id="MEC0277047.1"/>
    </source>
</evidence>
<organism evidence="1 2">
    <name type="scientific">Peribacillus castrilensis</name>
    <dbReference type="NCBI Taxonomy" id="2897690"/>
    <lineage>
        <taxon>Bacteria</taxon>
        <taxon>Bacillati</taxon>
        <taxon>Bacillota</taxon>
        <taxon>Bacilli</taxon>
        <taxon>Bacillales</taxon>
        <taxon>Bacillaceae</taxon>
        <taxon>Peribacillus</taxon>
    </lineage>
</organism>
<evidence type="ECO:0000313" key="2">
    <source>
        <dbReference type="Proteomes" id="UP001307168"/>
    </source>
</evidence>
<dbReference type="RefSeq" id="WP_367408532.1">
    <property type="nucleotide sequence ID" value="NZ_JARNBH010000051.1"/>
</dbReference>
<dbReference type="EMBL" id="JARNBH010000051">
    <property type="protein sequence ID" value="MEC0277047.1"/>
    <property type="molecule type" value="Genomic_DNA"/>
</dbReference>
<protein>
    <submittedName>
        <fullName evidence="1">Uncharacterized protein</fullName>
    </submittedName>
</protein>
<sequence>MDVYLDVDSPEEVFEHLNHVYNNKFYDEDEPMPLCHIFGQQMWHSNAYLIANRTALLELKEAIDVALKHDETRLGLMPSDGEGYDLFIKCVEDNFEWEELEMPYHDRECYVPDETVGLPPNKTFKKYKL</sequence>
<name>A0AAW9NMG0_9BACI</name>
<dbReference type="Proteomes" id="UP001307168">
    <property type="component" value="Unassembled WGS sequence"/>
</dbReference>
<accession>A0AAW9NMG0</accession>
<dbReference type="AlphaFoldDB" id="A0AAW9NMG0"/>